<feature type="region of interest" description="Disordered" evidence="9">
    <location>
        <begin position="1"/>
        <end position="24"/>
    </location>
</feature>
<dbReference type="PANTHER" id="PTHR14110">
    <property type="entry name" value="MITOCHONDRIAL IMPORT INNER MEMBRANE TRANSLOCASE SUBUNIT TIM22"/>
    <property type="match status" value="1"/>
</dbReference>
<dbReference type="GO" id="GO:0008320">
    <property type="term" value="F:protein transmembrane transporter activity"/>
    <property type="evidence" value="ECO:0007669"/>
    <property type="project" value="UniProtKB-UniRule"/>
</dbReference>
<proteinExistence type="inferred from homology"/>
<dbReference type="PANTHER" id="PTHR14110:SF0">
    <property type="entry name" value="MITOCHONDRIAL IMPORT INNER MEMBRANE TRANSLOCASE SUBUNIT TIM22"/>
    <property type="match status" value="1"/>
</dbReference>
<evidence type="ECO:0000256" key="5">
    <source>
        <dbReference type="ARBA" id="ARBA00022989"/>
    </source>
</evidence>
<dbReference type="EMBL" id="HBHW01031561">
    <property type="protein sequence ID" value="CAE0056220.1"/>
    <property type="molecule type" value="Transcribed_RNA"/>
</dbReference>
<comment type="subunit">
    <text evidence="8">Component of the TIM22 complex.</text>
</comment>
<comment type="function">
    <text evidence="8">Essential core component of the TIM22 complex, a complex that mediates the import and insertion of multi-pass transmembrane proteins into the mitochondrial inner membrane. In the TIM22 complex, it constitutes the voltage-activated and signal-gated channel. Forms a twin-pore translocase that uses the membrane potential as external driving force in 2 voltage-dependent steps.</text>
</comment>
<dbReference type="GO" id="GO:0042721">
    <property type="term" value="C:TIM22 mitochondrial import inner membrane insertion complex"/>
    <property type="evidence" value="ECO:0007669"/>
    <property type="project" value="UniProtKB-UniRule"/>
</dbReference>
<organism evidence="10">
    <name type="scientific">Rhodosorus marinus</name>
    <dbReference type="NCBI Taxonomy" id="101924"/>
    <lineage>
        <taxon>Eukaryota</taxon>
        <taxon>Rhodophyta</taxon>
        <taxon>Stylonematophyceae</taxon>
        <taxon>Stylonematales</taxon>
        <taxon>Stylonemataceae</taxon>
        <taxon>Rhodosorus</taxon>
    </lineage>
</organism>
<evidence type="ECO:0000256" key="1">
    <source>
        <dbReference type="ARBA" id="ARBA00004448"/>
    </source>
</evidence>
<keyword evidence="8" id="KW-0811">Translocation</keyword>
<dbReference type="GO" id="GO:0045039">
    <property type="term" value="P:protein insertion into mitochondrial inner membrane"/>
    <property type="evidence" value="ECO:0007669"/>
    <property type="project" value="UniProtKB-UniRule"/>
</dbReference>
<gene>
    <name evidence="10" type="ORF">RMAR00112_LOCUS24266</name>
</gene>
<evidence type="ECO:0000313" key="10">
    <source>
        <dbReference type="EMBL" id="CAE0056220.1"/>
    </source>
</evidence>
<dbReference type="GO" id="GO:0030943">
    <property type="term" value="F:mitochondrion targeting sequence binding"/>
    <property type="evidence" value="ECO:0007669"/>
    <property type="project" value="TreeGrafter"/>
</dbReference>
<dbReference type="InterPro" id="IPR039175">
    <property type="entry name" value="TIM22"/>
</dbReference>
<sequence>MLQIGGKSGGGMGRSVGSGTGRRRRVRCCPQQMAGFMFWEPRIAMAGSTGVAPGTLQEERQWTMYEKVITVAIITATSFLNGAVIGGIFGFVSGAWSERTLQAAWANAKQNGGTWGSLGAAYSGLQTLARVAREKSDKYNSVIGACGSGALFSAPQGAQAAIRGCASFAMFSYLFETVVGHQPQERILEEKVMSGN</sequence>
<comment type="similarity">
    <text evidence="2 8">Belongs to the Tim17/Tim22/Tim23 family.</text>
</comment>
<feature type="transmembrane region" description="Helical" evidence="8">
    <location>
        <begin position="68"/>
        <end position="92"/>
    </location>
</feature>
<protein>
    <recommendedName>
        <fullName evidence="8">Mitochondrial import inner membrane translocase subunit TIM22</fullName>
    </recommendedName>
</protein>
<evidence type="ECO:0000256" key="2">
    <source>
        <dbReference type="ARBA" id="ARBA00008444"/>
    </source>
</evidence>
<evidence type="ECO:0000256" key="4">
    <source>
        <dbReference type="ARBA" id="ARBA00022792"/>
    </source>
</evidence>
<name>A0A7S2ZZ40_9RHOD</name>
<evidence type="ECO:0000256" key="8">
    <source>
        <dbReference type="RuleBase" id="RU367038"/>
    </source>
</evidence>
<keyword evidence="3 8" id="KW-0812">Transmembrane</keyword>
<keyword evidence="5 8" id="KW-1133">Transmembrane helix</keyword>
<evidence type="ECO:0000256" key="7">
    <source>
        <dbReference type="ARBA" id="ARBA00023136"/>
    </source>
</evidence>
<evidence type="ECO:0000256" key="6">
    <source>
        <dbReference type="ARBA" id="ARBA00023128"/>
    </source>
</evidence>
<evidence type="ECO:0000256" key="9">
    <source>
        <dbReference type="SAM" id="MobiDB-lite"/>
    </source>
</evidence>
<keyword evidence="4 8" id="KW-0999">Mitochondrion inner membrane</keyword>
<comment type="subcellular location">
    <subcellularLocation>
        <location evidence="1 8">Mitochondrion inner membrane</location>
        <topology evidence="1 8">Multi-pass membrane protein</topology>
    </subcellularLocation>
</comment>
<accession>A0A7S2ZZ40</accession>
<keyword evidence="8" id="KW-0813">Transport</keyword>
<reference evidence="10" key="1">
    <citation type="submission" date="2021-01" db="EMBL/GenBank/DDBJ databases">
        <authorList>
            <person name="Corre E."/>
            <person name="Pelletier E."/>
            <person name="Niang G."/>
            <person name="Scheremetjew M."/>
            <person name="Finn R."/>
            <person name="Kale V."/>
            <person name="Holt S."/>
            <person name="Cochrane G."/>
            <person name="Meng A."/>
            <person name="Brown T."/>
            <person name="Cohen L."/>
        </authorList>
    </citation>
    <scope>NUCLEOTIDE SEQUENCE</scope>
    <source>
        <strain evidence="10">CCMP 769</strain>
    </source>
</reference>
<dbReference type="AlphaFoldDB" id="A0A7S2ZZ40"/>
<keyword evidence="6 8" id="KW-0496">Mitochondrion</keyword>
<keyword evidence="7 8" id="KW-0472">Membrane</keyword>
<dbReference type="Pfam" id="PF02466">
    <property type="entry name" value="Tim17"/>
    <property type="match status" value="1"/>
</dbReference>
<keyword evidence="8" id="KW-0653">Protein transport</keyword>
<comment type="caution">
    <text evidence="8">Lacks conserved residue(s) required for the propagation of feature annotation.</text>
</comment>
<evidence type="ECO:0000256" key="3">
    <source>
        <dbReference type="ARBA" id="ARBA00022692"/>
    </source>
</evidence>
<feature type="compositionally biased region" description="Gly residues" evidence="9">
    <location>
        <begin position="1"/>
        <end position="20"/>
    </location>
</feature>